<keyword evidence="2" id="KW-0547">Nucleotide-binding</keyword>
<evidence type="ECO:0000259" key="4">
    <source>
        <dbReference type="PROSITE" id="PS50893"/>
    </source>
</evidence>
<proteinExistence type="predicted"/>
<comment type="caution">
    <text evidence="5">The sequence shown here is derived from an EMBL/GenBank/DDBJ whole genome shotgun (WGS) entry which is preliminary data.</text>
</comment>
<dbReference type="OrthoDB" id="9802264at2"/>
<dbReference type="PROSITE" id="PS50893">
    <property type="entry name" value="ABC_TRANSPORTER_2"/>
    <property type="match status" value="1"/>
</dbReference>
<evidence type="ECO:0000256" key="3">
    <source>
        <dbReference type="ARBA" id="ARBA00022840"/>
    </source>
</evidence>
<evidence type="ECO:0000256" key="1">
    <source>
        <dbReference type="ARBA" id="ARBA00022448"/>
    </source>
</evidence>
<keyword evidence="3 5" id="KW-0067">ATP-binding</keyword>
<dbReference type="RefSeq" id="WP_152351134.1">
    <property type="nucleotide sequence ID" value="NZ_WBSN01000024.1"/>
</dbReference>
<dbReference type="Pfam" id="PF00005">
    <property type="entry name" value="ABC_tran"/>
    <property type="match status" value="1"/>
</dbReference>
<keyword evidence="6" id="KW-1185">Reference proteome</keyword>
<dbReference type="InterPro" id="IPR027417">
    <property type="entry name" value="P-loop_NTPase"/>
</dbReference>
<dbReference type="EMBL" id="WHZY01000022">
    <property type="protein sequence ID" value="NEG79310.1"/>
    <property type="molecule type" value="Genomic_DNA"/>
</dbReference>
<dbReference type="PANTHER" id="PTHR43776">
    <property type="entry name" value="TRANSPORT ATP-BINDING PROTEIN"/>
    <property type="match status" value="1"/>
</dbReference>
<dbReference type="AlphaFoldDB" id="A0A7K3TL14"/>
<evidence type="ECO:0000313" key="5">
    <source>
        <dbReference type="EMBL" id="NEG79310.1"/>
    </source>
</evidence>
<keyword evidence="1" id="KW-0813">Transport</keyword>
<evidence type="ECO:0000313" key="6">
    <source>
        <dbReference type="Proteomes" id="UP000469763"/>
    </source>
</evidence>
<gene>
    <name evidence="5" type="ORF">GFD22_10095</name>
</gene>
<accession>A0A7K3TL14</accession>
<evidence type="ECO:0000256" key="2">
    <source>
        <dbReference type="ARBA" id="ARBA00022741"/>
    </source>
</evidence>
<feature type="domain" description="ABC transporter" evidence="4">
    <location>
        <begin position="2"/>
        <end position="158"/>
    </location>
</feature>
<dbReference type="GO" id="GO:0005524">
    <property type="term" value="F:ATP binding"/>
    <property type="evidence" value="ECO:0007669"/>
    <property type="project" value="UniProtKB-KW"/>
</dbReference>
<name>A0A7K3TL14_9BIFI</name>
<dbReference type="InterPro" id="IPR050319">
    <property type="entry name" value="ABC_transp_ATP-bind"/>
</dbReference>
<dbReference type="PROSITE" id="PS00211">
    <property type="entry name" value="ABC_TRANSPORTER_1"/>
    <property type="match status" value="1"/>
</dbReference>
<dbReference type="InterPro" id="IPR017871">
    <property type="entry name" value="ABC_transporter-like_CS"/>
</dbReference>
<dbReference type="Proteomes" id="UP000469763">
    <property type="component" value="Unassembled WGS sequence"/>
</dbReference>
<reference evidence="5 6" key="1">
    <citation type="submission" date="2019-10" db="EMBL/GenBank/DDBJ databases">
        <title>Bifidobacterium from non-human primates.</title>
        <authorList>
            <person name="Modesto M."/>
        </authorList>
    </citation>
    <scope>NUCLEOTIDE SEQUENCE [LARGE SCALE GENOMIC DNA]</scope>
    <source>
        <strain evidence="5 6">TREC</strain>
    </source>
</reference>
<dbReference type="SUPFAM" id="SSF52540">
    <property type="entry name" value="P-loop containing nucleoside triphosphate hydrolases"/>
    <property type="match status" value="1"/>
</dbReference>
<dbReference type="Gene3D" id="3.40.50.300">
    <property type="entry name" value="P-loop containing nucleotide triphosphate hydrolases"/>
    <property type="match status" value="1"/>
</dbReference>
<organism evidence="5 6">
    <name type="scientific">Bifidobacterium avesanii</name>
    <dbReference type="NCBI Taxonomy" id="1798157"/>
    <lineage>
        <taxon>Bacteria</taxon>
        <taxon>Bacillati</taxon>
        <taxon>Actinomycetota</taxon>
        <taxon>Actinomycetes</taxon>
        <taxon>Bifidobacteriales</taxon>
        <taxon>Bifidobacteriaceae</taxon>
        <taxon>Bifidobacterium</taxon>
    </lineage>
</organism>
<protein>
    <submittedName>
        <fullName evidence="5">ATP-binding cassette domain-containing protein</fullName>
    </submittedName>
</protein>
<sequence>MRRKIDEQLAWWKGSPRRTPLVRQRKIRNAKDGSKIAGQLLEQVKLDPQLLNAKTRNLSGGQIQRVAIARALSCRPKLILLDEPVSALDVLVQEKVIDLLNTLKRQLQLTYVFVSHDIGVIQNIADRIAVIHQGRIVELGPTGQVLTNPSSKYTRQLIDSIPGKRNETL</sequence>
<dbReference type="GO" id="GO:0016887">
    <property type="term" value="F:ATP hydrolysis activity"/>
    <property type="evidence" value="ECO:0007669"/>
    <property type="project" value="InterPro"/>
</dbReference>
<dbReference type="InterPro" id="IPR003439">
    <property type="entry name" value="ABC_transporter-like_ATP-bd"/>
</dbReference>